<dbReference type="AlphaFoldDB" id="A0A5C7HAM8"/>
<feature type="domain" description="Endoplasmic reticulum vesicle transporter C-terminal" evidence="6">
    <location>
        <begin position="169"/>
        <end position="380"/>
    </location>
</feature>
<dbReference type="PANTHER" id="PTHR10984">
    <property type="entry name" value="ENDOPLASMIC RETICULUM-GOLGI INTERMEDIATE COMPARTMENT PROTEIN"/>
    <property type="match status" value="1"/>
</dbReference>
<feature type="transmembrane region" description="Helical" evidence="5">
    <location>
        <begin position="34"/>
        <end position="55"/>
    </location>
</feature>
<evidence type="ECO:0000256" key="4">
    <source>
        <dbReference type="ARBA" id="ARBA00023136"/>
    </source>
</evidence>
<evidence type="ECO:0000256" key="2">
    <source>
        <dbReference type="ARBA" id="ARBA00022692"/>
    </source>
</evidence>
<keyword evidence="4 5" id="KW-0472">Membrane</keyword>
<dbReference type="GO" id="GO:0030134">
    <property type="term" value="C:COPII-coated ER to Golgi transport vesicle"/>
    <property type="evidence" value="ECO:0007669"/>
    <property type="project" value="TreeGrafter"/>
</dbReference>
<evidence type="ECO:0000313" key="8">
    <source>
        <dbReference type="EMBL" id="TXG53927.1"/>
    </source>
</evidence>
<sequence length="400" mass="45702">MSSTMSSILNKLRNLDAYPKINEDFYSRTLSGGLITLVSSLVMLFLFFSEFSLYLHTVTQTKLLVDTSRGEKLRITFDVTFPAIRCSLLSLDAMDISGEQHLDIRHDIFKKRIDAHGNVIEVKQDVIGAPKDSRFWNLEISGILTCSSYFTWLRADSRSFQALQDDFESDDDCCNSCEEVQEAYRKKGWALTNADMIDQCKREGFVQKVKDEEGEGCHIYGSLEVNKVAGNFHFSPGKSFHQSNFHLLDLLAFQRDSYNITHSINKLAFGDYFPGVTNPLDGVQWMHENPYGMYQYFIKVVPTVYTSIRGYNIQSNQYSVTEHFRSSEFGRPESHPGVFFFYDLSPIKVTFKEEHISFLHFLTNICAIIGGTFAMAGIIDAFIYHGQKTIKKKMEIGKFG</sequence>
<organism evidence="8 9">
    <name type="scientific">Acer yangbiense</name>
    <dbReference type="NCBI Taxonomy" id="1000413"/>
    <lineage>
        <taxon>Eukaryota</taxon>
        <taxon>Viridiplantae</taxon>
        <taxon>Streptophyta</taxon>
        <taxon>Embryophyta</taxon>
        <taxon>Tracheophyta</taxon>
        <taxon>Spermatophyta</taxon>
        <taxon>Magnoliopsida</taxon>
        <taxon>eudicotyledons</taxon>
        <taxon>Gunneridae</taxon>
        <taxon>Pentapetalae</taxon>
        <taxon>rosids</taxon>
        <taxon>malvids</taxon>
        <taxon>Sapindales</taxon>
        <taxon>Sapindaceae</taxon>
        <taxon>Hippocastanoideae</taxon>
        <taxon>Acereae</taxon>
        <taxon>Acer</taxon>
    </lineage>
</organism>
<dbReference type="GO" id="GO:0005783">
    <property type="term" value="C:endoplasmic reticulum"/>
    <property type="evidence" value="ECO:0007669"/>
    <property type="project" value="TreeGrafter"/>
</dbReference>
<dbReference type="Pfam" id="PF07970">
    <property type="entry name" value="COPIIcoated_ERV"/>
    <property type="match status" value="1"/>
</dbReference>
<comment type="subcellular location">
    <subcellularLocation>
        <location evidence="1">Membrane</location>
    </subcellularLocation>
</comment>
<evidence type="ECO:0000256" key="3">
    <source>
        <dbReference type="ARBA" id="ARBA00022989"/>
    </source>
</evidence>
<dbReference type="OrthoDB" id="270930at2759"/>
<evidence type="ECO:0000313" key="9">
    <source>
        <dbReference type="Proteomes" id="UP000323000"/>
    </source>
</evidence>
<evidence type="ECO:0000259" key="7">
    <source>
        <dbReference type="Pfam" id="PF13850"/>
    </source>
</evidence>
<name>A0A5C7HAM8_9ROSI</name>
<evidence type="ECO:0000256" key="1">
    <source>
        <dbReference type="ARBA" id="ARBA00004370"/>
    </source>
</evidence>
<dbReference type="Proteomes" id="UP000323000">
    <property type="component" value="Chromosome 9"/>
</dbReference>
<gene>
    <name evidence="8" type="ORF">EZV62_019183</name>
</gene>
<dbReference type="EMBL" id="VAHF01000009">
    <property type="protein sequence ID" value="TXG53927.1"/>
    <property type="molecule type" value="Genomic_DNA"/>
</dbReference>
<dbReference type="Pfam" id="PF13850">
    <property type="entry name" value="ERGIC_N"/>
    <property type="match status" value="1"/>
</dbReference>
<dbReference type="GO" id="GO:0016020">
    <property type="term" value="C:membrane"/>
    <property type="evidence" value="ECO:0007669"/>
    <property type="project" value="UniProtKB-SubCell"/>
</dbReference>
<proteinExistence type="predicted"/>
<feature type="domain" description="Endoplasmic reticulum vesicle transporter N-terminal" evidence="7">
    <location>
        <begin position="12"/>
        <end position="101"/>
    </location>
</feature>
<evidence type="ECO:0000256" key="5">
    <source>
        <dbReference type="SAM" id="Phobius"/>
    </source>
</evidence>
<comment type="caution">
    <text evidence="8">The sequence shown here is derived from an EMBL/GenBank/DDBJ whole genome shotgun (WGS) entry which is preliminary data.</text>
</comment>
<evidence type="ECO:0000259" key="6">
    <source>
        <dbReference type="Pfam" id="PF07970"/>
    </source>
</evidence>
<dbReference type="PANTHER" id="PTHR10984:SF55">
    <property type="entry name" value="ENDOPLASMIC RETICULUM VESICLE TRANSPORTER C-TERMINAL DOMAIN-CONTAINING PROTEIN"/>
    <property type="match status" value="1"/>
</dbReference>
<keyword evidence="2 5" id="KW-0812">Transmembrane</keyword>
<dbReference type="InterPro" id="IPR045888">
    <property type="entry name" value="Erv"/>
</dbReference>
<protein>
    <recommendedName>
        <fullName evidence="10">Endoplasmic reticulum vesicle transporter C-terminal domain-containing protein</fullName>
    </recommendedName>
</protein>
<feature type="transmembrane region" description="Helical" evidence="5">
    <location>
        <begin position="358"/>
        <end position="384"/>
    </location>
</feature>
<accession>A0A5C7HAM8</accession>
<dbReference type="InterPro" id="IPR012936">
    <property type="entry name" value="Erv_C"/>
</dbReference>
<dbReference type="InterPro" id="IPR039542">
    <property type="entry name" value="Erv_N"/>
</dbReference>
<keyword evidence="3 5" id="KW-1133">Transmembrane helix</keyword>
<reference evidence="9" key="1">
    <citation type="journal article" date="2019" name="Gigascience">
        <title>De novo genome assembly of the endangered Acer yangbiense, a plant species with extremely small populations endemic to Yunnan Province, China.</title>
        <authorList>
            <person name="Yang J."/>
            <person name="Wariss H.M."/>
            <person name="Tao L."/>
            <person name="Zhang R."/>
            <person name="Yun Q."/>
            <person name="Hollingsworth P."/>
            <person name="Dao Z."/>
            <person name="Luo G."/>
            <person name="Guo H."/>
            <person name="Ma Y."/>
            <person name="Sun W."/>
        </authorList>
    </citation>
    <scope>NUCLEOTIDE SEQUENCE [LARGE SCALE GENOMIC DNA]</scope>
    <source>
        <strain evidence="9">cv. Malutang</strain>
    </source>
</reference>
<evidence type="ECO:0008006" key="10">
    <source>
        <dbReference type="Google" id="ProtNLM"/>
    </source>
</evidence>
<keyword evidence="9" id="KW-1185">Reference proteome</keyword>